<dbReference type="Gene3D" id="3.90.920.10">
    <property type="entry name" value="DNA primase, PRIM domain"/>
    <property type="match status" value="1"/>
</dbReference>
<evidence type="ECO:0000256" key="12">
    <source>
        <dbReference type="ARBA" id="ARBA00022840"/>
    </source>
</evidence>
<dbReference type="InterPro" id="IPR014146">
    <property type="entry name" value="LigD_ligase_dom"/>
</dbReference>
<accession>A0A1V2H3U1</accession>
<evidence type="ECO:0000313" key="24">
    <source>
        <dbReference type="Proteomes" id="UP000188879"/>
    </source>
</evidence>
<dbReference type="InterPro" id="IPR012309">
    <property type="entry name" value="DNA_ligase_ATP-dep_C"/>
</dbReference>
<feature type="compositionally biased region" description="Basic and acidic residues" evidence="21">
    <location>
        <begin position="9"/>
        <end position="21"/>
    </location>
</feature>
<dbReference type="SUPFAM" id="SSF56091">
    <property type="entry name" value="DNA ligase/mRNA capping enzyme, catalytic domain"/>
    <property type="match status" value="1"/>
</dbReference>
<dbReference type="GO" id="GO:0046872">
    <property type="term" value="F:metal ion binding"/>
    <property type="evidence" value="ECO:0007669"/>
    <property type="project" value="UniProtKB-KW"/>
</dbReference>
<evidence type="ECO:0000256" key="17">
    <source>
        <dbReference type="ARBA" id="ARBA00023211"/>
    </source>
</evidence>
<dbReference type="InterPro" id="IPR014143">
    <property type="entry name" value="NHEJ_ligase_prk"/>
</dbReference>
<feature type="region of interest" description="Disordered" evidence="21">
    <location>
        <begin position="211"/>
        <end position="238"/>
    </location>
</feature>
<dbReference type="NCBIfam" id="TIGR02778">
    <property type="entry name" value="ligD_pol"/>
    <property type="match status" value="1"/>
</dbReference>
<dbReference type="GO" id="GO:0004527">
    <property type="term" value="F:exonuclease activity"/>
    <property type="evidence" value="ECO:0007669"/>
    <property type="project" value="UniProtKB-KW"/>
</dbReference>
<dbReference type="InterPro" id="IPR052171">
    <property type="entry name" value="NHEJ_LigD"/>
</dbReference>
<dbReference type="EC" id="6.5.1.1" evidence="2"/>
<evidence type="ECO:0000256" key="8">
    <source>
        <dbReference type="ARBA" id="ARBA00022741"/>
    </source>
</evidence>
<dbReference type="GO" id="GO:0003910">
    <property type="term" value="F:DNA ligase (ATP) activity"/>
    <property type="evidence" value="ECO:0007669"/>
    <property type="project" value="UniProtKB-EC"/>
</dbReference>
<reference evidence="23 24" key="1">
    <citation type="submission" date="2016-10" db="EMBL/GenBank/DDBJ databases">
        <title>Draft Genome sequence of Roseomonas sp. strain M3.</title>
        <authorList>
            <person name="Subhash Y."/>
            <person name="Lee S."/>
        </authorList>
    </citation>
    <scope>NUCLEOTIDE SEQUENCE [LARGE SCALE GENOMIC DNA]</scope>
    <source>
        <strain evidence="23 24">M3</strain>
    </source>
</reference>
<evidence type="ECO:0000313" key="23">
    <source>
        <dbReference type="EMBL" id="ONG54273.1"/>
    </source>
</evidence>
<comment type="catalytic activity">
    <reaction evidence="20">
        <text>ATP + (deoxyribonucleotide)n-3'-hydroxyl + 5'-phospho-(deoxyribonucleotide)m = (deoxyribonucleotide)n+m + AMP + diphosphate.</text>
        <dbReference type="EC" id="6.5.1.1"/>
    </reaction>
</comment>
<keyword evidence="8" id="KW-0547">Nucleotide-binding</keyword>
<dbReference type="InterPro" id="IPR012340">
    <property type="entry name" value="NA-bd_OB-fold"/>
</dbReference>
<keyword evidence="10" id="KW-0378">Hydrolase</keyword>
<dbReference type="GO" id="GO:0006310">
    <property type="term" value="P:DNA recombination"/>
    <property type="evidence" value="ECO:0007669"/>
    <property type="project" value="UniProtKB-KW"/>
</dbReference>
<keyword evidence="17" id="KW-0464">Manganese</keyword>
<evidence type="ECO:0000256" key="13">
    <source>
        <dbReference type="ARBA" id="ARBA00022932"/>
    </source>
</evidence>
<dbReference type="CDD" id="cd07906">
    <property type="entry name" value="Adenylation_DNA_ligase_LigD_LigC"/>
    <property type="match status" value="1"/>
</dbReference>
<dbReference type="GO" id="GO:0005524">
    <property type="term" value="F:ATP binding"/>
    <property type="evidence" value="ECO:0007669"/>
    <property type="project" value="UniProtKB-KW"/>
</dbReference>
<keyword evidence="5" id="KW-0548">Nucleotidyltransferase</keyword>
<dbReference type="EMBL" id="MLCO01000087">
    <property type="protein sequence ID" value="ONG54273.1"/>
    <property type="molecule type" value="Genomic_DNA"/>
</dbReference>
<comment type="caution">
    <text evidence="23">The sequence shown here is derived from an EMBL/GenBank/DDBJ whole genome shotgun (WGS) entry which is preliminary data.</text>
</comment>
<evidence type="ECO:0000256" key="19">
    <source>
        <dbReference type="ARBA" id="ARBA00029943"/>
    </source>
</evidence>
<feature type="compositionally biased region" description="Low complexity" evidence="21">
    <location>
        <begin position="211"/>
        <end position="220"/>
    </location>
</feature>
<dbReference type="PROSITE" id="PS50160">
    <property type="entry name" value="DNA_LIGASE_A3"/>
    <property type="match status" value="1"/>
</dbReference>
<dbReference type="Gene3D" id="2.40.50.140">
    <property type="entry name" value="Nucleic acid-binding proteins"/>
    <property type="match status" value="1"/>
</dbReference>
<evidence type="ECO:0000256" key="1">
    <source>
        <dbReference type="ARBA" id="ARBA00001936"/>
    </source>
</evidence>
<dbReference type="Pfam" id="PF01068">
    <property type="entry name" value="DNA_ligase_A_M"/>
    <property type="match status" value="1"/>
</dbReference>
<dbReference type="GO" id="GO:0003677">
    <property type="term" value="F:DNA binding"/>
    <property type="evidence" value="ECO:0007669"/>
    <property type="project" value="UniProtKB-KW"/>
</dbReference>
<dbReference type="AlphaFoldDB" id="A0A1V2H3U1"/>
<evidence type="ECO:0000256" key="9">
    <source>
        <dbReference type="ARBA" id="ARBA00022763"/>
    </source>
</evidence>
<dbReference type="InterPro" id="IPR014144">
    <property type="entry name" value="LigD_PE_domain"/>
</dbReference>
<evidence type="ECO:0000256" key="15">
    <source>
        <dbReference type="ARBA" id="ARBA00023172"/>
    </source>
</evidence>
<dbReference type="NCBIfam" id="NF004628">
    <property type="entry name" value="PRK05972.1"/>
    <property type="match status" value="1"/>
</dbReference>
<evidence type="ECO:0000256" key="3">
    <source>
        <dbReference type="ARBA" id="ARBA00022598"/>
    </source>
</evidence>
<feature type="domain" description="ATP-dependent DNA ligase family profile" evidence="22">
    <location>
        <begin position="337"/>
        <end position="428"/>
    </location>
</feature>
<keyword evidence="18" id="KW-0511">Multifunctional enzyme</keyword>
<dbReference type="NCBIfam" id="TIGR02777">
    <property type="entry name" value="LigD_PE_dom"/>
    <property type="match status" value="1"/>
</dbReference>
<feature type="region of interest" description="Disordered" evidence="21">
    <location>
        <begin position="530"/>
        <end position="582"/>
    </location>
</feature>
<dbReference type="PANTHER" id="PTHR42705">
    <property type="entry name" value="BIFUNCTIONAL NON-HOMOLOGOUS END JOINING PROTEIN LIGD"/>
    <property type="match status" value="1"/>
</dbReference>
<evidence type="ECO:0000256" key="21">
    <source>
        <dbReference type="SAM" id="MobiDB-lite"/>
    </source>
</evidence>
<comment type="cofactor">
    <cofactor evidence="1">
        <name>Mn(2+)</name>
        <dbReference type="ChEBI" id="CHEBI:29035"/>
    </cofactor>
</comment>
<keyword evidence="14" id="KW-0238">DNA-binding</keyword>
<feature type="region of interest" description="Disordered" evidence="21">
    <location>
        <begin position="1"/>
        <end position="32"/>
    </location>
</feature>
<dbReference type="GO" id="GO:0003887">
    <property type="term" value="F:DNA-directed DNA polymerase activity"/>
    <property type="evidence" value="ECO:0007669"/>
    <property type="project" value="UniProtKB-KW"/>
</dbReference>
<keyword evidence="4" id="KW-0808">Transferase</keyword>
<evidence type="ECO:0000256" key="14">
    <source>
        <dbReference type="ARBA" id="ARBA00023125"/>
    </source>
</evidence>
<evidence type="ECO:0000256" key="10">
    <source>
        <dbReference type="ARBA" id="ARBA00022801"/>
    </source>
</evidence>
<dbReference type="Proteomes" id="UP000188879">
    <property type="component" value="Unassembled WGS sequence"/>
</dbReference>
<keyword evidence="7" id="KW-0479">Metal-binding</keyword>
<keyword evidence="6" id="KW-0540">Nuclease</keyword>
<dbReference type="PANTHER" id="PTHR42705:SF2">
    <property type="entry name" value="BIFUNCTIONAL NON-HOMOLOGOUS END JOINING PROTEIN LIGD"/>
    <property type="match status" value="1"/>
</dbReference>
<evidence type="ECO:0000256" key="18">
    <source>
        <dbReference type="ARBA" id="ARBA00023268"/>
    </source>
</evidence>
<feature type="compositionally biased region" description="Low complexity" evidence="21">
    <location>
        <begin position="550"/>
        <end position="564"/>
    </location>
</feature>
<evidence type="ECO:0000256" key="4">
    <source>
        <dbReference type="ARBA" id="ARBA00022679"/>
    </source>
</evidence>
<protein>
    <recommendedName>
        <fullName evidence="2">DNA ligase (ATP)</fullName>
        <ecNumber evidence="2">6.5.1.1</ecNumber>
    </recommendedName>
    <alternativeName>
        <fullName evidence="19">NHEJ DNA polymerase</fullName>
    </alternativeName>
</protein>
<dbReference type="InterPro" id="IPR014145">
    <property type="entry name" value="LigD_pol_dom"/>
</dbReference>
<dbReference type="NCBIfam" id="TIGR02779">
    <property type="entry name" value="NHEJ_ligase_lig"/>
    <property type="match status" value="1"/>
</dbReference>
<keyword evidence="13" id="KW-0239">DNA-directed DNA polymerase</keyword>
<sequence length="849" mass="91048">MPTKASLQRYHEKRDFSRTAEPKSGGRRGKQPQLVIQKHDATRLHYDLRLELDGTLKSWAVTRGPSLDPADKRLAVEVEDHPLSYGSFEGTIPKGQYGGGTVMLWDRGSWESLDDDPAKALAEGKLKFRAHGERLQGGWTLVRMRRRAREKRDNWLLIKENDEAARPGEGEALVEAEQTSVASGRSMAEIAGAAAEKPAAKGRVLASPGRIAAARQKAGAAPPPRAPRRSRAEERTAAEAPVEIGRFVPPQLCASEDRAPSGEAWLHELKLDGYRLQAHLRDGAAILFTRNGLDWTGRFPETAAALGKLPDAVLDGELVATDAEGTPDFAALVGAMEQGRTGSLRFFAFDLLAEGAKDWRDAPLTERKARLQQLLKRGPKAVVYVEHFAAPGAAVLRSACQMGLEGVVSKRAASPYRAGRSGDWVKAKCRGNDEFVIGGVGKGPKGSMTLLLGAWRDGGLVYLGRVGSGISGAHAASLARALKPLGRKTSPFSAGVDPADRRGAQWVEPRLVAEVDFAGWTGEGRIRQASFKGLREDKPAAEVTPPGPLAKPGKAKPASPATGARTGPRLSNPDKRLWPDPPVTKRQLADYYAAVAPRLLASAGGRPVSLLRAPDGIEGQRFFQRHAGRGTSSLLREVKVEGEREPYLALDDAAGLAALAQAAVLEIHPWGAMADDVDRPDRLVFDLDPGEGTGFDAVIAAARDLKTHLEQLALGAFVKTTGGKGLHVVVPLTPGAGWPEAKAFCKALCDVLAQAKPGRYTTTLAKKARRGRIFLDYLRNDHSATAVAAWSPRARPGATVSMPIAWKELGPKLDPKAFTIATAPARLKRADPWAGYAEAARPLPDLGEA</sequence>
<dbReference type="CDD" id="cd07971">
    <property type="entry name" value="OBF_DNA_ligase_LigD"/>
    <property type="match status" value="1"/>
</dbReference>
<evidence type="ECO:0000259" key="22">
    <source>
        <dbReference type="PROSITE" id="PS50160"/>
    </source>
</evidence>
<gene>
    <name evidence="23" type="ORF">BKE38_10635</name>
</gene>
<evidence type="ECO:0000256" key="5">
    <source>
        <dbReference type="ARBA" id="ARBA00022695"/>
    </source>
</evidence>
<keyword evidence="9" id="KW-0227">DNA damage</keyword>
<dbReference type="SUPFAM" id="SSF50249">
    <property type="entry name" value="Nucleic acid-binding proteins"/>
    <property type="match status" value="1"/>
</dbReference>
<keyword evidence="3" id="KW-0436">Ligase</keyword>
<dbReference type="Pfam" id="PF21686">
    <property type="entry name" value="LigD_Prim-Pol"/>
    <property type="match status" value="1"/>
</dbReference>
<name>A0A1V2H3U1_9PROT</name>
<dbReference type="RefSeq" id="WP_076957326.1">
    <property type="nucleotide sequence ID" value="NZ_MLCO01000087.1"/>
</dbReference>
<keyword evidence="16" id="KW-0234">DNA repair</keyword>
<evidence type="ECO:0000256" key="16">
    <source>
        <dbReference type="ARBA" id="ARBA00023204"/>
    </source>
</evidence>
<evidence type="ECO:0000256" key="20">
    <source>
        <dbReference type="ARBA" id="ARBA00034003"/>
    </source>
</evidence>
<dbReference type="Gene3D" id="3.30.470.30">
    <property type="entry name" value="DNA ligase/mRNA capping enzyme"/>
    <property type="match status" value="1"/>
</dbReference>
<dbReference type="NCBIfam" id="TIGR02776">
    <property type="entry name" value="NHEJ_ligase_prk"/>
    <property type="match status" value="1"/>
</dbReference>
<keyword evidence="12" id="KW-0067">ATP-binding</keyword>
<dbReference type="Pfam" id="PF04679">
    <property type="entry name" value="DNA_ligase_A_C"/>
    <property type="match status" value="1"/>
</dbReference>
<dbReference type="GO" id="GO:0006281">
    <property type="term" value="P:DNA repair"/>
    <property type="evidence" value="ECO:0007669"/>
    <property type="project" value="UniProtKB-KW"/>
</dbReference>
<dbReference type="OrthoDB" id="9802472at2"/>
<evidence type="ECO:0000256" key="2">
    <source>
        <dbReference type="ARBA" id="ARBA00012727"/>
    </source>
</evidence>
<evidence type="ECO:0000256" key="11">
    <source>
        <dbReference type="ARBA" id="ARBA00022839"/>
    </source>
</evidence>
<dbReference type="Gene3D" id="3.30.1490.70">
    <property type="match status" value="1"/>
</dbReference>
<dbReference type="Pfam" id="PF13298">
    <property type="entry name" value="LigD_N"/>
    <property type="match status" value="1"/>
</dbReference>
<evidence type="ECO:0000256" key="6">
    <source>
        <dbReference type="ARBA" id="ARBA00022722"/>
    </source>
</evidence>
<proteinExistence type="predicted"/>
<keyword evidence="24" id="KW-1185">Reference proteome</keyword>
<keyword evidence="11" id="KW-0269">Exonuclease</keyword>
<dbReference type="InterPro" id="IPR012310">
    <property type="entry name" value="DNA_ligase_ATP-dep_cent"/>
</dbReference>
<organism evidence="23 24">
    <name type="scientific">Teichococcus deserti</name>
    <dbReference type="NCBI Taxonomy" id="1817963"/>
    <lineage>
        <taxon>Bacteria</taxon>
        <taxon>Pseudomonadati</taxon>
        <taxon>Pseudomonadota</taxon>
        <taxon>Alphaproteobacteria</taxon>
        <taxon>Acetobacterales</taxon>
        <taxon>Roseomonadaceae</taxon>
        <taxon>Roseomonas</taxon>
    </lineage>
</organism>
<keyword evidence="15" id="KW-0233">DNA recombination</keyword>
<evidence type="ECO:0000256" key="7">
    <source>
        <dbReference type="ARBA" id="ARBA00022723"/>
    </source>
</evidence>